<evidence type="ECO:0000256" key="6">
    <source>
        <dbReference type="ARBA" id="ARBA00023242"/>
    </source>
</evidence>
<protein>
    <recommendedName>
        <fullName evidence="4">Protein LOT5</fullName>
    </recommendedName>
</protein>
<dbReference type="InterPro" id="IPR039924">
    <property type="entry name" value="ICln/Lot5/Saf5"/>
</dbReference>
<comment type="similarity">
    <text evidence="3">Belongs to the LOT5 family.</text>
</comment>
<dbReference type="Proteomes" id="UP001497600">
    <property type="component" value="Chromosome A"/>
</dbReference>
<dbReference type="Pfam" id="PF03517">
    <property type="entry name" value="Voldacs"/>
    <property type="match status" value="1"/>
</dbReference>
<evidence type="ECO:0000256" key="3">
    <source>
        <dbReference type="ARBA" id="ARBA00006172"/>
    </source>
</evidence>
<evidence type="ECO:0000313" key="8">
    <source>
        <dbReference type="EMBL" id="CAK7893107.1"/>
    </source>
</evidence>
<evidence type="ECO:0000256" key="5">
    <source>
        <dbReference type="ARBA" id="ARBA00022490"/>
    </source>
</evidence>
<name>A0ABP0E5U1_9ASCO</name>
<organism evidence="8 9">
    <name type="scientific">[Candida] anglica</name>
    <dbReference type="NCBI Taxonomy" id="148631"/>
    <lineage>
        <taxon>Eukaryota</taxon>
        <taxon>Fungi</taxon>
        <taxon>Dikarya</taxon>
        <taxon>Ascomycota</taxon>
        <taxon>Saccharomycotina</taxon>
        <taxon>Pichiomycetes</taxon>
        <taxon>Debaryomycetaceae</taxon>
        <taxon>Kurtzmaniella</taxon>
    </lineage>
</organism>
<evidence type="ECO:0000256" key="7">
    <source>
        <dbReference type="SAM" id="MobiDB-lite"/>
    </source>
</evidence>
<comment type="subcellular location">
    <subcellularLocation>
        <location evidence="2">Cytoplasm</location>
    </subcellularLocation>
    <subcellularLocation>
        <location evidence="1">Nucleus</location>
    </subcellularLocation>
</comment>
<dbReference type="InterPro" id="IPR011993">
    <property type="entry name" value="PH-like_dom_sf"/>
</dbReference>
<keyword evidence="9" id="KW-1185">Reference proteome</keyword>
<evidence type="ECO:0000256" key="1">
    <source>
        <dbReference type="ARBA" id="ARBA00004123"/>
    </source>
</evidence>
<proteinExistence type="inferred from homology"/>
<reference evidence="8 9" key="1">
    <citation type="submission" date="2024-01" db="EMBL/GenBank/DDBJ databases">
        <authorList>
            <consortium name="Genoscope - CEA"/>
            <person name="William W."/>
        </authorList>
    </citation>
    <scope>NUCLEOTIDE SEQUENCE [LARGE SCALE GENOMIC DNA]</scope>
    <source>
        <strain evidence="8 9">29B2s-10</strain>
    </source>
</reference>
<dbReference type="Gene3D" id="2.30.29.30">
    <property type="entry name" value="Pleckstrin-homology domain (PH domain)/Phosphotyrosine-binding domain (PTB)"/>
    <property type="match status" value="1"/>
</dbReference>
<keyword evidence="6" id="KW-0539">Nucleus</keyword>
<sequence length="269" mass="29388">MRLSPRIVYEQPNVENTVPVGLYSASAPEKFSHHEDDKFVLFAGGPSYQFKVLQNDPTQKVEVPSGQVPLEGDVSLFVLNTYLLIWFSEFQCGIEFPYQCVTLHALQDGGLYLQVLSSDIYRVIAAEDEGLELTVEILIQVGGGCVGEVNPLLYSPSSIADVFQAMSRCSALHFDDDDDDDNEAEDLDMGVGQWYTGGEGVGAGSEAEVPASWLNHGVADDLDESICEEEEGAGGMYVDVGYGSVAGTVRRGSEDEENEDQVTKRNRVR</sequence>
<feature type="region of interest" description="Disordered" evidence="7">
    <location>
        <begin position="247"/>
        <end position="269"/>
    </location>
</feature>
<evidence type="ECO:0000256" key="2">
    <source>
        <dbReference type="ARBA" id="ARBA00004496"/>
    </source>
</evidence>
<dbReference type="EMBL" id="OZ004253">
    <property type="protein sequence ID" value="CAK7893107.1"/>
    <property type="molecule type" value="Genomic_DNA"/>
</dbReference>
<accession>A0ABP0E5U1</accession>
<gene>
    <name evidence="8" type="ORF">CAAN4_A05842</name>
</gene>
<evidence type="ECO:0000256" key="4">
    <source>
        <dbReference type="ARBA" id="ARBA00015935"/>
    </source>
</evidence>
<evidence type="ECO:0000313" key="9">
    <source>
        <dbReference type="Proteomes" id="UP001497600"/>
    </source>
</evidence>
<keyword evidence="5" id="KW-0963">Cytoplasm</keyword>